<dbReference type="PROSITE" id="PS50075">
    <property type="entry name" value="CARRIER"/>
    <property type="match status" value="1"/>
</dbReference>
<keyword evidence="4" id="KW-0443">Lipid metabolism</keyword>
<geneLocation type="chloroplast" evidence="7"/>
<dbReference type="InterPro" id="IPR003231">
    <property type="entry name" value="ACP"/>
</dbReference>
<dbReference type="PANTHER" id="PTHR46153:SF2">
    <property type="entry name" value="ACYL CARRIER PROTEIN"/>
    <property type="match status" value="1"/>
</dbReference>
<dbReference type="AlphaFoldDB" id="A0A2U9NNZ5"/>
<dbReference type="SUPFAM" id="SSF47336">
    <property type="entry name" value="ACP-like"/>
    <property type="match status" value="1"/>
</dbReference>
<dbReference type="EMBL" id="MG755796">
    <property type="protein sequence ID" value="AWT38909.1"/>
    <property type="molecule type" value="Genomic_DNA"/>
</dbReference>
<name>A0A2U9NNZ5_9STRA</name>
<feature type="modified residue" description="O-(pantetheine 4'-phosphoryl)serine" evidence="4">
    <location>
        <position position="37"/>
    </location>
</feature>
<dbReference type="InterPro" id="IPR044813">
    <property type="entry name" value="ACP_chloroplastic"/>
</dbReference>
<keyword evidence="3 4" id="KW-0597">Phosphoprotein</keyword>
<evidence type="ECO:0000256" key="1">
    <source>
        <dbReference type="ARBA" id="ARBA00010930"/>
    </source>
</evidence>
<comment type="pathway">
    <text evidence="4">Lipid metabolism; fatty acid biosynthesis.</text>
</comment>
<gene>
    <name evidence="7" type="primary">acpP2</name>
    <name evidence="4" type="synonym">acpP</name>
</gene>
<keyword evidence="4 5" id="KW-0275">Fatty acid biosynthesis</keyword>
<comment type="subcellular location">
    <subcellularLocation>
        <location evidence="4">Plastid</location>
        <location evidence="4">Chloroplast</location>
    </subcellularLocation>
</comment>
<comment type="function">
    <text evidence="4 5">Carrier of the growing fatty acid chain in fatty acid biosynthesis.</text>
</comment>
<keyword evidence="7" id="KW-0150">Chloroplast</keyword>
<evidence type="ECO:0000256" key="2">
    <source>
        <dbReference type="ARBA" id="ARBA00022450"/>
    </source>
</evidence>
<dbReference type="Gene3D" id="1.10.1200.10">
    <property type="entry name" value="ACP-like"/>
    <property type="match status" value="1"/>
</dbReference>
<comment type="PTM">
    <text evidence="4">4'-phosphopantetheine is transferred from CoA to a specific serine of apo-ACP by AcpS. This modification is essential for activity because fatty acids are bound in thioester linkage to the sulfhydryl of the prosthetic group.</text>
</comment>
<organism evidence="7">
    <name type="scientific">Guinardia striata</name>
    <dbReference type="NCBI Taxonomy" id="1514137"/>
    <lineage>
        <taxon>Eukaryota</taxon>
        <taxon>Sar</taxon>
        <taxon>Stramenopiles</taxon>
        <taxon>Ochrophyta</taxon>
        <taxon>Bacillariophyta</taxon>
        <taxon>Coscinodiscophyceae</taxon>
        <taxon>Rhizosoleniophycidae</taxon>
        <taxon>Rhizosoleniales</taxon>
        <taxon>Rhizosoleniaceae</taxon>
        <taxon>Guinardia</taxon>
    </lineage>
</organism>
<dbReference type="GeneID" id="36958582"/>
<evidence type="ECO:0000256" key="5">
    <source>
        <dbReference type="RuleBase" id="RU000722"/>
    </source>
</evidence>
<dbReference type="GO" id="GO:0000036">
    <property type="term" value="F:acyl carrier activity"/>
    <property type="evidence" value="ECO:0007669"/>
    <property type="project" value="UniProtKB-UniRule"/>
</dbReference>
<dbReference type="GeneID" id="36958656"/>
<dbReference type="EMBL" id="MG755796">
    <property type="protein sequence ID" value="AWT38848.1"/>
    <property type="molecule type" value="Genomic_DNA"/>
</dbReference>
<dbReference type="InterPro" id="IPR009081">
    <property type="entry name" value="PP-bd_ACP"/>
</dbReference>
<comment type="similarity">
    <text evidence="1 4">Belongs to the acyl carrier protein (ACP) family.</text>
</comment>
<dbReference type="PANTHER" id="PTHR46153">
    <property type="entry name" value="ACYL CARRIER PROTEIN"/>
    <property type="match status" value="1"/>
</dbReference>
<sequence length="88" mass="10299">MSLILQEVQEILSYQFSLKKTEIQPETKFELELGADSRDLLELMAAFEITFDIEIEYEDVVHIITVQDAIDYIEKKKIARDDLYKNLG</sequence>
<dbReference type="UniPathway" id="UPA00094"/>
<evidence type="ECO:0000256" key="3">
    <source>
        <dbReference type="ARBA" id="ARBA00022553"/>
    </source>
</evidence>
<protein>
    <recommendedName>
        <fullName evidence="4 5">Acyl carrier protein</fullName>
        <shortName evidence="4">ACP</shortName>
    </recommendedName>
</protein>
<evidence type="ECO:0000313" key="7">
    <source>
        <dbReference type="EMBL" id="AWT38848.1"/>
    </source>
</evidence>
<accession>A0A2U9NNZ5</accession>
<reference evidence="7" key="1">
    <citation type="journal article" date="2018" name="Adv. Bot. Res.">
        <title>Evolution of the Plastid Genomes in Diatoms.</title>
        <authorList>
            <person name="Yu M."/>
            <person name="Ashworth M.P."/>
            <person name="Hajrah N.H."/>
            <person name="Khiyami M.A."/>
            <person name="Sabir M.J."/>
            <person name="Alhebshi A.M."/>
            <person name="Al-Malki A.L."/>
            <person name="Sabir J.S.M."/>
            <person name="Theriot E.C."/>
            <person name="Jansen R.K."/>
        </authorList>
    </citation>
    <scope>NUCLEOTIDE SEQUENCE</scope>
</reference>
<dbReference type="InterPro" id="IPR036736">
    <property type="entry name" value="ACP-like_sf"/>
</dbReference>
<keyword evidence="7" id="KW-0934">Plastid</keyword>
<feature type="domain" description="Carrier" evidence="6">
    <location>
        <begin position="1"/>
        <end position="77"/>
    </location>
</feature>
<keyword evidence="4 5" id="KW-0444">Lipid biosynthesis</keyword>
<keyword evidence="2 4" id="KW-0596">Phosphopantetheine</keyword>
<evidence type="ECO:0000259" key="6">
    <source>
        <dbReference type="PROSITE" id="PS50075"/>
    </source>
</evidence>
<dbReference type="RefSeq" id="YP_009496276.1">
    <property type="nucleotide sequence ID" value="NC_037998.1"/>
</dbReference>
<evidence type="ECO:0000256" key="4">
    <source>
        <dbReference type="HAMAP-Rule" id="MF_01217"/>
    </source>
</evidence>
<dbReference type="RefSeq" id="YP_009496337.1">
    <property type="nucleotide sequence ID" value="NC_037998.1"/>
</dbReference>
<keyword evidence="4" id="KW-0276">Fatty acid metabolism</keyword>
<proteinExistence type="inferred from homology"/>
<dbReference type="GO" id="GO:0009507">
    <property type="term" value="C:chloroplast"/>
    <property type="evidence" value="ECO:0007669"/>
    <property type="project" value="UniProtKB-SubCell"/>
</dbReference>
<dbReference type="Pfam" id="PF00550">
    <property type="entry name" value="PP-binding"/>
    <property type="match status" value="1"/>
</dbReference>
<dbReference type="HAMAP" id="MF_01217">
    <property type="entry name" value="Acyl_carrier"/>
    <property type="match status" value="1"/>
</dbReference>